<protein>
    <submittedName>
        <fullName evidence="2">Uncharacterized protein</fullName>
    </submittedName>
</protein>
<gene>
    <name evidence="2" type="ordered locus">MEALZ_0442</name>
</gene>
<reference evidence="3" key="1">
    <citation type="journal article" date="2012" name="J. Bacteriol.">
        <title>Genome sequence of the haloalkaliphilic methanotrophic bacterium Methylomicrobium alcaliphilum 20Z.</title>
        <authorList>
            <person name="Vuilleumier S."/>
            <person name="Khmelenina V.N."/>
            <person name="Bringel F."/>
            <person name="Reshetnikov A.S."/>
            <person name="Lajus A."/>
            <person name="Mangenot S."/>
            <person name="Rouy Z."/>
            <person name="Op den Camp H.J."/>
            <person name="Jetten M.S."/>
            <person name="Dispirito A.A."/>
            <person name="Dunfield P."/>
            <person name="Klotz M.G."/>
            <person name="Semrau J.D."/>
            <person name="Stein L.Y."/>
            <person name="Barbe V."/>
            <person name="Medigue C."/>
            <person name="Trotsenko Y.A."/>
            <person name="Kalyuzhnaya M.G."/>
        </authorList>
    </citation>
    <scope>NUCLEOTIDE SEQUENCE [LARGE SCALE GENOMIC DNA]</scope>
    <source>
        <strain evidence="3">DSM 19304 / NCIMB 14124 / VKM B-2133 / 20Z</strain>
    </source>
</reference>
<evidence type="ECO:0000313" key="3">
    <source>
        <dbReference type="Proteomes" id="UP000008315"/>
    </source>
</evidence>
<accession>G4SYE0</accession>
<name>G4SYE0_META2</name>
<dbReference type="EMBL" id="FO082060">
    <property type="protein sequence ID" value="CCE22141.1"/>
    <property type="molecule type" value="Genomic_DNA"/>
</dbReference>
<keyword evidence="3" id="KW-1185">Reference proteome</keyword>
<dbReference type="PATRIC" id="fig|271065.3.peg.456"/>
<proteinExistence type="predicted"/>
<dbReference type="Proteomes" id="UP000008315">
    <property type="component" value="Chromosome"/>
</dbReference>
<dbReference type="AlphaFoldDB" id="G4SYE0"/>
<dbReference type="KEGG" id="mah:MEALZ_0442"/>
<organism evidence="2 3">
    <name type="scientific">Methylotuvimicrobium alcaliphilum (strain DSM 19304 / NCIMB 14124 / VKM B-2133 / 20Z)</name>
    <name type="common">Methylomicrobium alcaliphilum</name>
    <dbReference type="NCBI Taxonomy" id="1091494"/>
    <lineage>
        <taxon>Bacteria</taxon>
        <taxon>Pseudomonadati</taxon>
        <taxon>Pseudomonadota</taxon>
        <taxon>Gammaproteobacteria</taxon>
        <taxon>Methylococcales</taxon>
        <taxon>Methylococcaceae</taxon>
        <taxon>Methylotuvimicrobium</taxon>
    </lineage>
</organism>
<dbReference type="HOGENOM" id="CLU_2991478_0_0_6"/>
<evidence type="ECO:0000256" key="1">
    <source>
        <dbReference type="SAM" id="MobiDB-lite"/>
    </source>
</evidence>
<evidence type="ECO:0000313" key="2">
    <source>
        <dbReference type="EMBL" id="CCE22141.1"/>
    </source>
</evidence>
<feature type="region of interest" description="Disordered" evidence="1">
    <location>
        <begin position="17"/>
        <end position="37"/>
    </location>
</feature>
<sequence>MFLLKNIRIGIEHRTEKMPANPNGANLSNVHEGPATARQMKVQTVVGTVTRPTGPSP</sequence>